<comment type="function">
    <text evidence="5">Specifically recognizes and binds N6-methyladenosine (m6A)-containing RNAs, and regulates mRNA stability. M6A is a modification present at internal sites of mRNAs and some non-coding RNAs and plays a role in mRNA stability and processing.</text>
</comment>
<comment type="similarity">
    <text evidence="5">Belongs to the YTHDF family.</text>
</comment>
<evidence type="ECO:0000256" key="6">
    <source>
        <dbReference type="SAM" id="MobiDB-lite"/>
    </source>
</evidence>
<dbReference type="GO" id="GO:0003729">
    <property type="term" value="F:mRNA binding"/>
    <property type="evidence" value="ECO:0007669"/>
    <property type="project" value="UniProtKB-UniRule"/>
</dbReference>
<comment type="subcellular location">
    <subcellularLocation>
        <location evidence="1">Nucleus</location>
    </subcellularLocation>
</comment>
<dbReference type="FunFam" id="3.10.590.10:FF:000002">
    <property type="entry name" value="YTH domain-containing protein 1 isoform X1"/>
    <property type="match status" value="1"/>
</dbReference>
<accession>A6JCQ6</accession>
<dbReference type="InterPro" id="IPR045168">
    <property type="entry name" value="YTH_prot"/>
</dbReference>
<feature type="compositionally biased region" description="Basic and acidic residues" evidence="6">
    <location>
        <begin position="1"/>
        <end position="12"/>
    </location>
</feature>
<evidence type="ECO:0000256" key="5">
    <source>
        <dbReference type="RuleBase" id="RU369095"/>
    </source>
</evidence>
<dbReference type="EMBL" id="CH473981">
    <property type="protein sequence ID" value="EDL89828.1"/>
    <property type="molecule type" value="Genomic_DNA"/>
</dbReference>
<dbReference type="Proteomes" id="UP000234681">
    <property type="component" value="Chromosome 14"/>
</dbReference>
<feature type="compositionally biased region" description="Basic and acidic residues" evidence="6">
    <location>
        <begin position="425"/>
        <end position="464"/>
    </location>
</feature>
<dbReference type="PROSITE" id="PS50882">
    <property type="entry name" value="YTH"/>
    <property type="match status" value="1"/>
</dbReference>
<dbReference type="InterPro" id="IPR007275">
    <property type="entry name" value="YTH_domain"/>
</dbReference>
<feature type="compositionally biased region" description="Polar residues" evidence="6">
    <location>
        <begin position="63"/>
        <end position="90"/>
    </location>
</feature>
<organism evidence="8 9">
    <name type="scientific">Rattus norvegicus</name>
    <name type="common">Rat</name>
    <dbReference type="NCBI Taxonomy" id="10116"/>
    <lineage>
        <taxon>Eukaryota</taxon>
        <taxon>Metazoa</taxon>
        <taxon>Chordata</taxon>
        <taxon>Craniata</taxon>
        <taxon>Vertebrata</taxon>
        <taxon>Euteleostomi</taxon>
        <taxon>Mammalia</taxon>
        <taxon>Eutheria</taxon>
        <taxon>Euarchontoglires</taxon>
        <taxon>Glires</taxon>
        <taxon>Rodentia</taxon>
        <taxon>Myomorpha</taxon>
        <taxon>Muroidea</taxon>
        <taxon>Muridae</taxon>
        <taxon>Murinae</taxon>
        <taxon>Rattus</taxon>
    </lineage>
</organism>
<dbReference type="GO" id="GO:1990247">
    <property type="term" value="F:N6-methyladenosine-containing RNA reader activity"/>
    <property type="evidence" value="ECO:0007669"/>
    <property type="project" value="UniProtKB-UniRule"/>
</dbReference>
<feature type="compositionally biased region" description="Basic residues" evidence="6">
    <location>
        <begin position="410"/>
        <end position="424"/>
    </location>
</feature>
<dbReference type="AlphaFoldDB" id="A6JCQ6"/>
<dbReference type="GO" id="GO:0005634">
    <property type="term" value="C:nucleus"/>
    <property type="evidence" value="ECO:0007669"/>
    <property type="project" value="UniProtKB-SubCell"/>
</dbReference>
<dbReference type="CDD" id="cd21134">
    <property type="entry name" value="YTH"/>
    <property type="match status" value="1"/>
</dbReference>
<feature type="compositionally biased region" description="Basic and acidic residues" evidence="6">
    <location>
        <begin position="580"/>
        <end position="628"/>
    </location>
</feature>
<proteinExistence type="inferred from homology"/>
<keyword evidence="4" id="KW-0539">Nucleus</keyword>
<feature type="compositionally biased region" description="Basic and acidic residues" evidence="6">
    <location>
        <begin position="156"/>
        <end position="171"/>
    </location>
</feature>
<feature type="compositionally biased region" description="Basic and acidic residues" evidence="6">
    <location>
        <begin position="50"/>
        <end position="59"/>
    </location>
</feature>
<feature type="region of interest" description="Disordered" evidence="6">
    <location>
        <begin position="1"/>
        <end position="239"/>
    </location>
</feature>
<protein>
    <recommendedName>
        <fullName evidence="5">YTH domain-containing family protein</fullName>
    </recommendedName>
</protein>
<dbReference type="Gene3D" id="3.10.590.10">
    <property type="entry name" value="ph1033 like domains"/>
    <property type="match status" value="1"/>
</dbReference>
<evidence type="ECO:0000313" key="9">
    <source>
        <dbReference type="Proteomes" id="UP000234681"/>
    </source>
</evidence>
<feature type="region of interest" description="Disordered" evidence="6">
    <location>
        <begin position="570"/>
        <end position="628"/>
    </location>
</feature>
<feature type="compositionally biased region" description="Polar residues" evidence="6">
    <location>
        <begin position="181"/>
        <end position="190"/>
    </location>
</feature>
<reference evidence="9" key="1">
    <citation type="submission" date="2005-09" db="EMBL/GenBank/DDBJ databases">
        <authorList>
            <person name="Mural R.J."/>
            <person name="Li P.W."/>
            <person name="Adams M.D."/>
            <person name="Amanatides P.G."/>
            <person name="Baden-Tillson H."/>
            <person name="Barnstead M."/>
            <person name="Chin S.H."/>
            <person name="Dew I."/>
            <person name="Evans C.A."/>
            <person name="Ferriera S."/>
            <person name="Flanigan M."/>
            <person name="Fosler C."/>
            <person name="Glodek A."/>
            <person name="Gu Z."/>
            <person name="Holt R.A."/>
            <person name="Jennings D."/>
            <person name="Kraft C.L."/>
            <person name="Lu F."/>
            <person name="Nguyen T."/>
            <person name="Nusskern D.R."/>
            <person name="Pfannkoch C.M."/>
            <person name="Sitter C."/>
            <person name="Sutton G.G."/>
            <person name="Venter J.C."/>
            <person name="Wang Z."/>
            <person name="Woodage T."/>
            <person name="Zheng X.H."/>
            <person name="Zhong F."/>
        </authorList>
    </citation>
    <scope>NUCLEOTIDE SEQUENCE [LARGE SCALE GENOMIC DNA]</scope>
    <source>
        <strain>BN</strain>
        <strain evidence="9">Sprague-Dawley</strain>
    </source>
</reference>
<feature type="compositionally biased region" description="Basic and acidic residues" evidence="6">
    <location>
        <begin position="91"/>
        <end position="115"/>
    </location>
</feature>
<evidence type="ECO:0000256" key="3">
    <source>
        <dbReference type="ARBA" id="ARBA00023187"/>
    </source>
</evidence>
<feature type="region of interest" description="Disordered" evidence="6">
    <location>
        <begin position="508"/>
        <end position="544"/>
    </location>
</feature>
<evidence type="ECO:0000313" key="8">
    <source>
        <dbReference type="EMBL" id="EDL89828.1"/>
    </source>
</evidence>
<sequence length="628" mass="73342">MAADSREEKDGELNVLDDILTEVPEQDDELYNPESEQDKNEKKGSKRKSERMESIDTKRQKPSIHSRQLISKPLSSSVSNNKRIVSTKGKSVTEYKNEEYQRSERNKRLDADRKIRLSSSSSREPYKSQPEKPCLRKRDSERRAKSPTPDGSEDERDQKEEGNDYDTRSEASDSGSESVSFTDGSVRSGSGTDGSDEKKKERKRARGISPIVFDRSGSSASESYAGSEKKHEKLSSSVRAVRKDQTSKLKYVLQDARFFLIKSNNHENVSLAKAKGVWSTLPVNEKKLNLAFRSARSVILIFSVRESGKFQGFARLSSESHHGGSPIHWVLPAGMSAKMLGGVFKIDWICRRELPFTKSAHLTNPWNEHKPVKIGRDGQEIELECGTQLCLLFPPDESIDLYQLIHKMRHKRRMHSQPRSRGRPSRREPVRDVGRRRPEDYDIHNSRKKPRIDYPPEFHQRPGYLKDPRYQEVDRRFSGVRRDVFLNGSYNDYVREFHNMGPPPPWQGMPPYPGIEQPPHHPYYQHHAPPPQAHPPYSGHHPVPHEARYRDKRVHDYDMRVDDFLRRTQAVVSGRRSRPRERDRERERDRPRDNRRDRERDRGRDRERERERICDRDRDRGERGRYRR</sequence>
<evidence type="ECO:0000259" key="7">
    <source>
        <dbReference type="PROSITE" id="PS50882"/>
    </source>
</evidence>
<evidence type="ECO:0000256" key="4">
    <source>
        <dbReference type="ARBA" id="ARBA00023242"/>
    </source>
</evidence>
<gene>
    <name evidence="8" type="primary">Yt521</name>
    <name evidence="8" type="ORF">rCG_57166</name>
</gene>
<dbReference type="PANTHER" id="PTHR12357">
    <property type="entry name" value="YTH YT521-B HOMOLOGY DOMAIN-CONTAINING"/>
    <property type="match status" value="1"/>
</dbReference>
<feature type="region of interest" description="Disordered" evidence="6">
    <location>
        <begin position="410"/>
        <end position="464"/>
    </location>
</feature>
<keyword evidence="2" id="KW-0507">mRNA processing</keyword>
<dbReference type="PANTHER" id="PTHR12357:SF3">
    <property type="entry name" value="YTH DOMAIN-CONTAINING PROTEIN 1"/>
    <property type="match status" value="1"/>
</dbReference>
<evidence type="ECO:0000256" key="2">
    <source>
        <dbReference type="ARBA" id="ARBA00022664"/>
    </source>
</evidence>
<dbReference type="GO" id="GO:0006397">
    <property type="term" value="P:mRNA processing"/>
    <property type="evidence" value="ECO:0007669"/>
    <property type="project" value="UniProtKB-KW"/>
</dbReference>
<keyword evidence="3" id="KW-0508">mRNA splicing</keyword>
<feature type="compositionally biased region" description="Low complexity" evidence="6">
    <location>
        <begin position="216"/>
        <end position="226"/>
    </location>
</feature>
<evidence type="ECO:0000256" key="1">
    <source>
        <dbReference type="ARBA" id="ARBA00004123"/>
    </source>
</evidence>
<name>A6JCQ6_RAT</name>
<feature type="domain" description="YTH" evidence="7">
    <location>
        <begin position="256"/>
        <end position="393"/>
    </location>
</feature>
<dbReference type="Pfam" id="PF04146">
    <property type="entry name" value="YTH"/>
    <property type="match status" value="1"/>
</dbReference>
<dbReference type="GO" id="GO:0008380">
    <property type="term" value="P:RNA splicing"/>
    <property type="evidence" value="ECO:0007669"/>
    <property type="project" value="UniProtKB-KW"/>
</dbReference>
<feature type="compositionally biased region" description="Basic and acidic residues" evidence="6">
    <location>
        <begin position="124"/>
        <end position="144"/>
    </location>
</feature>
<keyword evidence="5" id="KW-0694">RNA-binding</keyword>